<feature type="domain" description="ABC transmembrane type-1" evidence="8">
    <location>
        <begin position="90"/>
        <end position="280"/>
    </location>
</feature>
<evidence type="ECO:0000259" key="8">
    <source>
        <dbReference type="PROSITE" id="PS50928"/>
    </source>
</evidence>
<protein>
    <submittedName>
        <fullName evidence="9">L-arabinose transport system permease protein AraQ</fullName>
    </submittedName>
</protein>
<dbReference type="AlphaFoldDB" id="A0A5E4VBC8"/>
<dbReference type="SUPFAM" id="SSF161098">
    <property type="entry name" value="MetI-like"/>
    <property type="match status" value="1"/>
</dbReference>
<evidence type="ECO:0000256" key="6">
    <source>
        <dbReference type="ARBA" id="ARBA00023136"/>
    </source>
</evidence>
<dbReference type="CDD" id="cd06261">
    <property type="entry name" value="TM_PBP2"/>
    <property type="match status" value="1"/>
</dbReference>
<keyword evidence="2 7" id="KW-0813">Transport</keyword>
<dbReference type="InterPro" id="IPR000515">
    <property type="entry name" value="MetI-like"/>
</dbReference>
<evidence type="ECO:0000256" key="4">
    <source>
        <dbReference type="ARBA" id="ARBA00022692"/>
    </source>
</evidence>
<evidence type="ECO:0000256" key="3">
    <source>
        <dbReference type="ARBA" id="ARBA00022475"/>
    </source>
</evidence>
<sequence>MTTSASPNTRPRKPTKPGAALAVFSATGHTTLLDVVGAWLLGLLWLLPLLYALWSAFHPSAYATHFSMSAPLTLANFEHAWQAAPFGRYLVNTFVLVTVILAAQLVLGTLAAYAFARFTFRGSEVAFMVVLLQLMVMPDVLIVENYRTIAWMGLRDTIFGIALPYFASAFGIFLLRQAFKTVPRELDDAARVEGANAWQVLWRVYVPLARPVYVAYALVSISHHWNNFLWPLIVTNSVETRPLTVGLQVFASTDQGIDWTMITAATLMTAAPLFVAFLLFQRQFVQSFMRAGIR</sequence>
<name>A0A5E4VBC8_9BURK</name>
<comment type="similarity">
    <text evidence="7">Belongs to the binding-protein-dependent transport system permease family.</text>
</comment>
<feature type="transmembrane region" description="Helical" evidence="7">
    <location>
        <begin position="21"/>
        <end position="54"/>
    </location>
</feature>
<dbReference type="InterPro" id="IPR035906">
    <property type="entry name" value="MetI-like_sf"/>
</dbReference>
<accession>A0A5E4VBC8</accession>
<evidence type="ECO:0000313" key="9">
    <source>
        <dbReference type="EMBL" id="VVE09421.1"/>
    </source>
</evidence>
<organism evidence="9 10">
    <name type="scientific">Pandoraea cepalis</name>
    <dbReference type="NCBI Taxonomy" id="2508294"/>
    <lineage>
        <taxon>Bacteria</taxon>
        <taxon>Pseudomonadati</taxon>
        <taxon>Pseudomonadota</taxon>
        <taxon>Betaproteobacteria</taxon>
        <taxon>Burkholderiales</taxon>
        <taxon>Burkholderiaceae</taxon>
        <taxon>Pandoraea</taxon>
    </lineage>
</organism>
<keyword evidence="6 7" id="KW-0472">Membrane</keyword>
<feature type="transmembrane region" description="Helical" evidence="7">
    <location>
        <begin position="158"/>
        <end position="179"/>
    </location>
</feature>
<evidence type="ECO:0000313" key="10">
    <source>
        <dbReference type="Proteomes" id="UP000396788"/>
    </source>
</evidence>
<dbReference type="Pfam" id="PF00528">
    <property type="entry name" value="BPD_transp_1"/>
    <property type="match status" value="1"/>
</dbReference>
<evidence type="ECO:0000256" key="5">
    <source>
        <dbReference type="ARBA" id="ARBA00022989"/>
    </source>
</evidence>
<feature type="transmembrane region" description="Helical" evidence="7">
    <location>
        <begin position="125"/>
        <end position="146"/>
    </location>
</feature>
<dbReference type="GO" id="GO:0055085">
    <property type="term" value="P:transmembrane transport"/>
    <property type="evidence" value="ECO:0007669"/>
    <property type="project" value="InterPro"/>
</dbReference>
<keyword evidence="4 7" id="KW-0812">Transmembrane</keyword>
<dbReference type="PANTHER" id="PTHR43744:SF3">
    <property type="entry name" value="LACTOSE TRANSPORT SYSTEM PERMEASE PROTEIN LACG"/>
    <property type="match status" value="1"/>
</dbReference>
<keyword evidence="5 7" id="KW-1133">Transmembrane helix</keyword>
<feature type="transmembrane region" description="Helical" evidence="7">
    <location>
        <begin position="89"/>
        <end position="113"/>
    </location>
</feature>
<reference evidence="9 10" key="1">
    <citation type="submission" date="2019-08" db="EMBL/GenBank/DDBJ databases">
        <authorList>
            <person name="Peeters C."/>
        </authorList>
    </citation>
    <scope>NUCLEOTIDE SEQUENCE [LARGE SCALE GENOMIC DNA]</scope>
    <source>
        <strain evidence="9 10">LMG 31107</strain>
    </source>
</reference>
<evidence type="ECO:0000256" key="2">
    <source>
        <dbReference type="ARBA" id="ARBA00022448"/>
    </source>
</evidence>
<dbReference type="Gene3D" id="1.10.3720.10">
    <property type="entry name" value="MetI-like"/>
    <property type="match status" value="1"/>
</dbReference>
<evidence type="ECO:0000256" key="7">
    <source>
        <dbReference type="RuleBase" id="RU363032"/>
    </source>
</evidence>
<evidence type="ECO:0000256" key="1">
    <source>
        <dbReference type="ARBA" id="ARBA00004651"/>
    </source>
</evidence>
<comment type="subcellular location">
    <subcellularLocation>
        <location evidence="1 7">Cell membrane</location>
        <topology evidence="1 7">Multi-pass membrane protein</topology>
    </subcellularLocation>
</comment>
<dbReference type="PANTHER" id="PTHR43744">
    <property type="entry name" value="ABC TRANSPORTER PERMEASE PROTEIN MG189-RELATED-RELATED"/>
    <property type="match status" value="1"/>
</dbReference>
<dbReference type="EMBL" id="CABPRY010000005">
    <property type="protein sequence ID" value="VVE09421.1"/>
    <property type="molecule type" value="Genomic_DNA"/>
</dbReference>
<dbReference type="Proteomes" id="UP000396788">
    <property type="component" value="Unassembled WGS sequence"/>
</dbReference>
<dbReference type="GO" id="GO:0005886">
    <property type="term" value="C:plasma membrane"/>
    <property type="evidence" value="ECO:0007669"/>
    <property type="project" value="UniProtKB-SubCell"/>
</dbReference>
<dbReference type="PROSITE" id="PS50928">
    <property type="entry name" value="ABC_TM1"/>
    <property type="match status" value="1"/>
</dbReference>
<proteinExistence type="inferred from homology"/>
<gene>
    <name evidence="9" type="primary">araQ</name>
    <name evidence="9" type="ORF">PCE31107_02566</name>
</gene>
<keyword evidence="3" id="KW-1003">Cell membrane</keyword>
<feature type="transmembrane region" description="Helical" evidence="7">
    <location>
        <begin position="259"/>
        <end position="280"/>
    </location>
</feature>